<protein>
    <submittedName>
        <fullName evidence="2">Uncharacterized protein</fullName>
    </submittedName>
</protein>
<feature type="region of interest" description="Disordered" evidence="1">
    <location>
        <begin position="1"/>
        <end position="37"/>
    </location>
</feature>
<gene>
    <name evidence="2" type="ORF">NDI86_00270</name>
</gene>
<evidence type="ECO:0000313" key="3">
    <source>
        <dbReference type="Proteomes" id="UP001268864"/>
    </source>
</evidence>
<sequence length="115" mass="12994">MSQRPPHRRPEQGDDRRQRQQPQYRQQSRAGGVQKVEQGDEYVHVRFRNLEDFATIRTPDWAAHAAQDIAPGAEVRTGKLKGSGEWQTESVLIPAPVDGQTAARLATRIVQRIGE</sequence>
<dbReference type="EMBL" id="JAMQOS010000001">
    <property type="protein sequence ID" value="MDS0280537.1"/>
    <property type="molecule type" value="Genomic_DNA"/>
</dbReference>
<feature type="compositionally biased region" description="Basic and acidic residues" evidence="1">
    <location>
        <begin position="8"/>
        <end position="18"/>
    </location>
</feature>
<proteinExistence type="predicted"/>
<dbReference type="Proteomes" id="UP001268864">
    <property type="component" value="Unassembled WGS sequence"/>
</dbReference>
<name>A0ABU2FJW1_9EURY</name>
<reference evidence="2 3" key="1">
    <citation type="submission" date="2022-06" db="EMBL/GenBank/DDBJ databases">
        <title>Halomicroarcula sp. a new haloarchaeum isolate from saline soil.</title>
        <authorList>
            <person name="Strakova D."/>
            <person name="Galisteo C."/>
            <person name="Sanchez-Porro C."/>
            <person name="Ventosa A."/>
        </authorList>
    </citation>
    <scope>NUCLEOTIDE SEQUENCE [LARGE SCALE GENOMIC DNA]</scope>
    <source>
        <strain evidence="2 3">S3CR25-11</strain>
    </source>
</reference>
<feature type="compositionally biased region" description="Low complexity" evidence="1">
    <location>
        <begin position="20"/>
        <end position="29"/>
    </location>
</feature>
<accession>A0ABU2FJW1</accession>
<evidence type="ECO:0000256" key="1">
    <source>
        <dbReference type="SAM" id="MobiDB-lite"/>
    </source>
</evidence>
<organism evidence="2 3">
    <name type="scientific">Haloarcula onubensis</name>
    <dbReference type="NCBI Taxonomy" id="2950539"/>
    <lineage>
        <taxon>Archaea</taxon>
        <taxon>Methanobacteriati</taxon>
        <taxon>Methanobacteriota</taxon>
        <taxon>Stenosarchaea group</taxon>
        <taxon>Halobacteria</taxon>
        <taxon>Halobacteriales</taxon>
        <taxon>Haloarculaceae</taxon>
        <taxon>Haloarcula</taxon>
    </lineage>
</organism>
<keyword evidence="3" id="KW-1185">Reference proteome</keyword>
<evidence type="ECO:0000313" key="2">
    <source>
        <dbReference type="EMBL" id="MDS0280537.1"/>
    </source>
</evidence>
<dbReference type="RefSeq" id="WP_310898385.1">
    <property type="nucleotide sequence ID" value="NZ_JAMQOS010000001.1"/>
</dbReference>
<comment type="caution">
    <text evidence="2">The sequence shown here is derived from an EMBL/GenBank/DDBJ whole genome shotgun (WGS) entry which is preliminary data.</text>
</comment>